<accession>A0A563U4U5</accession>
<dbReference type="Pfam" id="PF00578">
    <property type="entry name" value="AhpC-TSA"/>
    <property type="match status" value="1"/>
</dbReference>
<evidence type="ECO:0000256" key="3">
    <source>
        <dbReference type="ARBA" id="ARBA00023157"/>
    </source>
</evidence>
<dbReference type="OrthoDB" id="634996at2"/>
<dbReference type="Proteomes" id="UP000320042">
    <property type="component" value="Unassembled WGS sequence"/>
</dbReference>
<keyword evidence="4" id="KW-0676">Redox-active center</keyword>
<evidence type="ECO:0000256" key="2">
    <source>
        <dbReference type="ARBA" id="ARBA00022748"/>
    </source>
</evidence>
<gene>
    <name evidence="6" type="ORF">FPZ43_14360</name>
</gene>
<dbReference type="GO" id="GO:0016209">
    <property type="term" value="F:antioxidant activity"/>
    <property type="evidence" value="ECO:0007669"/>
    <property type="project" value="InterPro"/>
</dbReference>
<reference evidence="6 7" key="1">
    <citation type="submission" date="2019-07" db="EMBL/GenBank/DDBJ databases">
        <authorList>
            <person name="Kim J."/>
        </authorList>
    </citation>
    <scope>NUCLEOTIDE SEQUENCE [LARGE SCALE GENOMIC DNA]</scope>
    <source>
        <strain evidence="7">dk17</strain>
    </source>
</reference>
<dbReference type="AlphaFoldDB" id="A0A563U4U5"/>
<dbReference type="SUPFAM" id="SSF52833">
    <property type="entry name" value="Thioredoxin-like"/>
    <property type="match status" value="1"/>
</dbReference>
<name>A0A563U4U5_9SPHI</name>
<evidence type="ECO:0000313" key="6">
    <source>
        <dbReference type="EMBL" id="TWR26345.1"/>
    </source>
</evidence>
<dbReference type="InterPro" id="IPR050553">
    <property type="entry name" value="Thioredoxin_ResA/DsbE_sf"/>
</dbReference>
<dbReference type="GO" id="GO:0016491">
    <property type="term" value="F:oxidoreductase activity"/>
    <property type="evidence" value="ECO:0007669"/>
    <property type="project" value="InterPro"/>
</dbReference>
<keyword evidence="3" id="KW-1015">Disulfide bond</keyword>
<dbReference type="InterPro" id="IPR013766">
    <property type="entry name" value="Thioredoxin_domain"/>
</dbReference>
<comment type="subcellular location">
    <subcellularLocation>
        <location evidence="1">Cell envelope</location>
    </subcellularLocation>
</comment>
<dbReference type="PROSITE" id="PS51352">
    <property type="entry name" value="THIOREDOXIN_2"/>
    <property type="match status" value="1"/>
</dbReference>
<evidence type="ECO:0000256" key="4">
    <source>
        <dbReference type="ARBA" id="ARBA00023284"/>
    </source>
</evidence>
<organism evidence="6 7">
    <name type="scientific">Mucilaginibacter pallidiroseus</name>
    <dbReference type="NCBI Taxonomy" id="2599295"/>
    <lineage>
        <taxon>Bacteria</taxon>
        <taxon>Pseudomonadati</taxon>
        <taxon>Bacteroidota</taxon>
        <taxon>Sphingobacteriia</taxon>
        <taxon>Sphingobacteriales</taxon>
        <taxon>Sphingobacteriaceae</taxon>
        <taxon>Mucilaginibacter</taxon>
    </lineage>
</organism>
<dbReference type="PROSITE" id="PS00194">
    <property type="entry name" value="THIOREDOXIN_1"/>
    <property type="match status" value="1"/>
</dbReference>
<dbReference type="Gene3D" id="3.40.30.10">
    <property type="entry name" value="Glutaredoxin"/>
    <property type="match status" value="1"/>
</dbReference>
<keyword evidence="2" id="KW-0201">Cytochrome c-type biogenesis</keyword>
<evidence type="ECO:0000259" key="5">
    <source>
        <dbReference type="PROSITE" id="PS51352"/>
    </source>
</evidence>
<dbReference type="PANTHER" id="PTHR42852:SF6">
    <property type="entry name" value="THIOL:DISULFIDE INTERCHANGE PROTEIN DSBE"/>
    <property type="match status" value="1"/>
</dbReference>
<dbReference type="RefSeq" id="WP_146382633.1">
    <property type="nucleotide sequence ID" value="NZ_VOEJ01000007.1"/>
</dbReference>
<dbReference type="PANTHER" id="PTHR42852">
    <property type="entry name" value="THIOL:DISULFIDE INTERCHANGE PROTEIN DSBE"/>
    <property type="match status" value="1"/>
</dbReference>
<dbReference type="InterPro" id="IPR000866">
    <property type="entry name" value="AhpC/TSA"/>
</dbReference>
<feature type="domain" description="Thioredoxin" evidence="5">
    <location>
        <begin position="33"/>
        <end position="189"/>
    </location>
</feature>
<dbReference type="InterPro" id="IPR017937">
    <property type="entry name" value="Thioredoxin_CS"/>
</dbReference>
<dbReference type="InterPro" id="IPR036249">
    <property type="entry name" value="Thioredoxin-like_sf"/>
</dbReference>
<evidence type="ECO:0000256" key="1">
    <source>
        <dbReference type="ARBA" id="ARBA00004196"/>
    </source>
</evidence>
<evidence type="ECO:0000313" key="7">
    <source>
        <dbReference type="Proteomes" id="UP000320042"/>
    </source>
</evidence>
<dbReference type="GO" id="GO:0017004">
    <property type="term" value="P:cytochrome complex assembly"/>
    <property type="evidence" value="ECO:0007669"/>
    <property type="project" value="UniProtKB-KW"/>
</dbReference>
<keyword evidence="7" id="KW-1185">Reference proteome</keyword>
<proteinExistence type="predicted"/>
<sequence>MPQKIILMIAVALFSYAAPAKAGRLLRSRDSVPVLNRPAPEFHLKDLEGKVVSLSAFRGKVVVLDFWATWCVPCQQSFPAMEKALNHFSPDKDVVFLFIDTRETLPGFQNTVKAKMKKNRYPFHVVFDEAGPAGLQDKQYLLYGMPGVPTKFIIDANGVIRYQLIGYNPRQSAEESAGELIGLVERTKAMTN</sequence>
<dbReference type="GO" id="GO:0030313">
    <property type="term" value="C:cell envelope"/>
    <property type="evidence" value="ECO:0007669"/>
    <property type="project" value="UniProtKB-SubCell"/>
</dbReference>
<dbReference type="EMBL" id="VOEJ01000007">
    <property type="protein sequence ID" value="TWR26345.1"/>
    <property type="molecule type" value="Genomic_DNA"/>
</dbReference>
<comment type="caution">
    <text evidence="6">The sequence shown here is derived from an EMBL/GenBank/DDBJ whole genome shotgun (WGS) entry which is preliminary data.</text>
</comment>
<dbReference type="CDD" id="cd02966">
    <property type="entry name" value="TlpA_like_family"/>
    <property type="match status" value="1"/>
</dbReference>
<protein>
    <submittedName>
        <fullName evidence="6">TlpA family protein disulfide reductase</fullName>
    </submittedName>
</protein>